<dbReference type="InterPro" id="IPR042099">
    <property type="entry name" value="ANL_N_sf"/>
</dbReference>
<accession>A0A5B3GK77</accession>
<gene>
    <name evidence="1" type="ORF">F2Y07_11550</name>
</gene>
<dbReference type="PANTHER" id="PTHR36932">
    <property type="entry name" value="CAPSULAR POLYSACCHARIDE BIOSYNTHESIS PROTEIN"/>
    <property type="match status" value="1"/>
</dbReference>
<dbReference type="Proteomes" id="UP000322658">
    <property type="component" value="Unassembled WGS sequence"/>
</dbReference>
<dbReference type="AlphaFoldDB" id="A0A5B3GK77"/>
<dbReference type="GO" id="GO:0016874">
    <property type="term" value="F:ligase activity"/>
    <property type="evidence" value="ECO:0007669"/>
    <property type="project" value="UniProtKB-KW"/>
</dbReference>
<dbReference type="RefSeq" id="WP_147344329.1">
    <property type="nucleotide sequence ID" value="NZ_AP031448.1"/>
</dbReference>
<comment type="caution">
    <text evidence="1">The sequence shown here is derived from an EMBL/GenBank/DDBJ whole genome shotgun (WGS) entry which is preliminary data.</text>
</comment>
<reference evidence="1 2" key="1">
    <citation type="journal article" date="2019" name="Nat. Med.">
        <title>A library of human gut bacterial isolates paired with longitudinal multiomics data enables mechanistic microbiome research.</title>
        <authorList>
            <person name="Poyet M."/>
            <person name="Groussin M."/>
            <person name="Gibbons S.M."/>
            <person name="Avila-Pacheco J."/>
            <person name="Jiang X."/>
            <person name="Kearney S.M."/>
            <person name="Perrotta A.R."/>
            <person name="Berdy B."/>
            <person name="Zhao S."/>
            <person name="Lieberman T.D."/>
            <person name="Swanson P.K."/>
            <person name="Smith M."/>
            <person name="Roesemann S."/>
            <person name="Alexander J.E."/>
            <person name="Rich S.A."/>
            <person name="Livny J."/>
            <person name="Vlamakis H."/>
            <person name="Clish C."/>
            <person name="Bullock K."/>
            <person name="Deik A."/>
            <person name="Scott J."/>
            <person name="Pierce K.A."/>
            <person name="Xavier R.J."/>
            <person name="Alm E.J."/>
        </authorList>
    </citation>
    <scope>NUCLEOTIDE SEQUENCE [LARGE SCALE GENOMIC DNA]</scope>
    <source>
        <strain evidence="1 2">BIOML-A1</strain>
    </source>
</reference>
<keyword evidence="1" id="KW-0436">Ligase</keyword>
<evidence type="ECO:0000313" key="2">
    <source>
        <dbReference type="Proteomes" id="UP000322658"/>
    </source>
</evidence>
<dbReference type="SUPFAM" id="SSF56801">
    <property type="entry name" value="Acetyl-CoA synthetase-like"/>
    <property type="match status" value="1"/>
</dbReference>
<dbReference type="InterPro" id="IPR053158">
    <property type="entry name" value="CapK_Type1_Caps_Biosynth"/>
</dbReference>
<dbReference type="PANTHER" id="PTHR36932:SF1">
    <property type="entry name" value="CAPSULAR POLYSACCHARIDE BIOSYNTHESIS PROTEIN"/>
    <property type="match status" value="1"/>
</dbReference>
<protein>
    <submittedName>
        <fullName evidence="1">Phenylacetate--CoA ligase family protein</fullName>
    </submittedName>
</protein>
<proteinExistence type="predicted"/>
<name>A0A5B3GK77_9BACT</name>
<dbReference type="Gene3D" id="3.40.50.12780">
    <property type="entry name" value="N-terminal domain of ligase-like"/>
    <property type="match status" value="1"/>
</dbReference>
<dbReference type="EMBL" id="VVXJ01000028">
    <property type="protein sequence ID" value="KAA2374125.1"/>
    <property type="molecule type" value="Genomic_DNA"/>
</dbReference>
<evidence type="ECO:0000313" key="1">
    <source>
        <dbReference type="EMBL" id="KAA2374125.1"/>
    </source>
</evidence>
<organism evidence="1 2">
    <name type="scientific">Alistipes shahii</name>
    <dbReference type="NCBI Taxonomy" id="328814"/>
    <lineage>
        <taxon>Bacteria</taxon>
        <taxon>Pseudomonadati</taxon>
        <taxon>Bacteroidota</taxon>
        <taxon>Bacteroidia</taxon>
        <taxon>Bacteroidales</taxon>
        <taxon>Rikenellaceae</taxon>
        <taxon>Alistipes</taxon>
    </lineage>
</organism>
<sequence>MKRTGRKTKARVACFITMSESFPDDARQGIKDLFGCPVISRYSNQECGLISQQCKLGTEYHINTASFYVEILDLEKDISVEDGKLGRIVVTDLYNKAMPMIRYDTGDLGVMSHECECGIHGKVLKRVEDRRVDFITATNGDLLSPITIINAMWEYSDLLQWQFIQHAPQEFEMKINCTSDTYHREKEMLKVLKSYVGKDAEIKVTYVNETPLLASGKRKSVLNSMLSL</sequence>